<accession>A0A120G5J4</accession>
<organism evidence="1 2">
    <name type="scientific">Pseudomonas fluorescens</name>
    <dbReference type="NCBI Taxonomy" id="294"/>
    <lineage>
        <taxon>Bacteria</taxon>
        <taxon>Pseudomonadati</taxon>
        <taxon>Pseudomonadota</taxon>
        <taxon>Gammaproteobacteria</taxon>
        <taxon>Pseudomonadales</taxon>
        <taxon>Pseudomonadaceae</taxon>
        <taxon>Pseudomonas</taxon>
    </lineage>
</organism>
<evidence type="ECO:0000313" key="1">
    <source>
        <dbReference type="EMBL" id="KWV84238.1"/>
    </source>
</evidence>
<dbReference type="Proteomes" id="UP000063434">
    <property type="component" value="Unassembled WGS sequence"/>
</dbReference>
<dbReference type="PATRIC" id="fig|294.195.peg.68"/>
<reference evidence="1 2" key="1">
    <citation type="submission" date="2015-05" db="EMBL/GenBank/DDBJ databases">
        <title>A genomic and transcriptomic approach to investigate the blue pigment phenotype in Pseudomonas fluorescens.</title>
        <authorList>
            <person name="Andreani N.A."/>
            <person name="Cardazzo B."/>
        </authorList>
    </citation>
    <scope>NUCLEOTIDE SEQUENCE [LARGE SCALE GENOMIC DNA]</scope>
    <source>
        <strain evidence="1 2">Ps_40</strain>
    </source>
</reference>
<protein>
    <submittedName>
        <fullName evidence="1">Uncharacterized protein</fullName>
    </submittedName>
</protein>
<gene>
    <name evidence="1" type="ORF">PFL603g_00064</name>
</gene>
<sequence length="51" mass="5659">MHLFIVRLKRLILLHPAQPDLSTGQQDRKLDDVATIGGCAPVELGHLDAER</sequence>
<proteinExistence type="predicted"/>
<dbReference type="EMBL" id="LCYC01000002">
    <property type="protein sequence ID" value="KWV84238.1"/>
    <property type="molecule type" value="Genomic_DNA"/>
</dbReference>
<comment type="caution">
    <text evidence="1">The sequence shown here is derived from an EMBL/GenBank/DDBJ whole genome shotgun (WGS) entry which is preliminary data.</text>
</comment>
<dbReference type="AlphaFoldDB" id="A0A120G5J4"/>
<evidence type="ECO:0000313" key="2">
    <source>
        <dbReference type="Proteomes" id="UP000063434"/>
    </source>
</evidence>
<dbReference type="RefSeq" id="WP_155717229.1">
    <property type="nucleotide sequence ID" value="NZ_LCYC01000002.1"/>
</dbReference>
<name>A0A120G5J4_PSEFL</name>